<dbReference type="AlphaFoldDB" id="A0A401RFF8"/>
<dbReference type="EMBL" id="BEZZ01002591">
    <property type="protein sequence ID" value="GCC16891.1"/>
    <property type="molecule type" value="Genomic_DNA"/>
</dbReference>
<accession>A0A401RFF8</accession>
<reference evidence="1 2" key="1">
    <citation type="journal article" date="2018" name="Nat. Ecol. Evol.">
        <title>Shark genomes provide insights into elasmobranch evolution and the origin of vertebrates.</title>
        <authorList>
            <person name="Hara Y"/>
            <person name="Yamaguchi K"/>
            <person name="Onimaru K"/>
            <person name="Kadota M"/>
            <person name="Koyanagi M"/>
            <person name="Keeley SD"/>
            <person name="Tatsumi K"/>
            <person name="Tanaka K"/>
            <person name="Motone F"/>
            <person name="Kageyama Y"/>
            <person name="Nozu R"/>
            <person name="Adachi N"/>
            <person name="Nishimura O"/>
            <person name="Nakagawa R"/>
            <person name="Tanegashima C"/>
            <person name="Kiyatake I"/>
            <person name="Matsumoto R"/>
            <person name="Murakumo K"/>
            <person name="Nishida K"/>
            <person name="Terakita A"/>
            <person name="Kuratani S"/>
            <person name="Sato K"/>
            <person name="Hyodo S Kuraku.S."/>
        </authorList>
    </citation>
    <scope>NUCLEOTIDE SEQUENCE [LARGE SCALE GENOMIC DNA]</scope>
</reference>
<protein>
    <submittedName>
        <fullName evidence="1">Uncharacterized protein</fullName>
    </submittedName>
</protein>
<comment type="caution">
    <text evidence="1">The sequence shown here is derived from an EMBL/GenBank/DDBJ whole genome shotgun (WGS) entry which is preliminary data.</text>
</comment>
<evidence type="ECO:0000313" key="1">
    <source>
        <dbReference type="EMBL" id="GCC16891.1"/>
    </source>
</evidence>
<evidence type="ECO:0000313" key="2">
    <source>
        <dbReference type="Proteomes" id="UP000287033"/>
    </source>
</evidence>
<name>A0A401RFF8_CHIPU</name>
<gene>
    <name evidence="1" type="ORF">chiPu_0020426</name>
</gene>
<keyword evidence="2" id="KW-1185">Reference proteome</keyword>
<sequence length="169" mass="18848">MVVVSLWDSLGCIFSQLLRSPDSLCGWLLDEMAFAEFMTDERSPESHKRVKKEYAKFSCSKSIERQTEEYQVQPQQLDLVMNCTKATSPGDNDAKECSRGTMSRLMLAKLKVQVTTPTRRYQKVVFQLSKRTLNASSATPPTTFLTGCLGNSTVGTPSARPAFGDWTSC</sequence>
<dbReference type="Proteomes" id="UP000287033">
    <property type="component" value="Unassembled WGS sequence"/>
</dbReference>
<organism evidence="1 2">
    <name type="scientific">Chiloscyllium punctatum</name>
    <name type="common">Brownbanded bambooshark</name>
    <name type="synonym">Hemiscyllium punctatum</name>
    <dbReference type="NCBI Taxonomy" id="137246"/>
    <lineage>
        <taxon>Eukaryota</taxon>
        <taxon>Metazoa</taxon>
        <taxon>Chordata</taxon>
        <taxon>Craniata</taxon>
        <taxon>Vertebrata</taxon>
        <taxon>Chondrichthyes</taxon>
        <taxon>Elasmobranchii</taxon>
        <taxon>Galeomorphii</taxon>
        <taxon>Galeoidea</taxon>
        <taxon>Orectolobiformes</taxon>
        <taxon>Hemiscylliidae</taxon>
        <taxon>Chiloscyllium</taxon>
    </lineage>
</organism>
<proteinExistence type="predicted"/>